<evidence type="ECO:0000313" key="2">
    <source>
        <dbReference type="EMBL" id="MEM0576512.1"/>
    </source>
</evidence>
<dbReference type="InterPro" id="IPR013120">
    <property type="entry name" value="FAR_NAD-bd"/>
</dbReference>
<comment type="caution">
    <text evidence="2">The sequence shown here is derived from an EMBL/GenBank/DDBJ whole genome shotgun (WGS) entry which is preliminary data.</text>
</comment>
<dbReference type="PANTHER" id="PTHR43000">
    <property type="entry name" value="DTDP-D-GLUCOSE 4,6-DEHYDRATASE-RELATED"/>
    <property type="match status" value="1"/>
</dbReference>
<dbReference type="Gene3D" id="3.40.50.720">
    <property type="entry name" value="NAD(P)-binding Rossmann-like Domain"/>
    <property type="match status" value="1"/>
</dbReference>
<dbReference type="EMBL" id="JBCGDP010000006">
    <property type="protein sequence ID" value="MEM0576512.1"/>
    <property type="molecule type" value="Genomic_DNA"/>
</dbReference>
<dbReference type="RefSeq" id="WP_342691515.1">
    <property type="nucleotide sequence ID" value="NZ_JBCGDP010000006.1"/>
</dbReference>
<protein>
    <submittedName>
        <fullName evidence="2">SDR family oxidoreductase</fullName>
    </submittedName>
</protein>
<evidence type="ECO:0000313" key="3">
    <source>
        <dbReference type="Proteomes" id="UP001468798"/>
    </source>
</evidence>
<dbReference type="Proteomes" id="UP001468798">
    <property type="component" value="Unassembled WGS sequence"/>
</dbReference>
<organism evidence="2 3">
    <name type="scientific">Flavobacterium polysaccharolyticum</name>
    <dbReference type="NCBI Taxonomy" id="3133148"/>
    <lineage>
        <taxon>Bacteria</taxon>
        <taxon>Pseudomonadati</taxon>
        <taxon>Bacteroidota</taxon>
        <taxon>Flavobacteriia</taxon>
        <taxon>Flavobacteriales</taxon>
        <taxon>Flavobacteriaceae</taxon>
        <taxon>Flavobacterium</taxon>
    </lineage>
</organism>
<accession>A0ABU9NRU6</accession>
<keyword evidence="3" id="KW-1185">Reference proteome</keyword>
<name>A0ABU9NRU6_9FLAO</name>
<proteinExistence type="predicted"/>
<gene>
    <name evidence="2" type="ORF">WFZ86_08380</name>
</gene>
<reference evidence="2 3" key="1">
    <citation type="submission" date="2024-03" db="EMBL/GenBank/DDBJ databases">
        <title>Two novel species of the genus Flavobacterium exhibiting potentially degradation of complex polysaccharides.</title>
        <authorList>
            <person name="Lian X."/>
        </authorList>
    </citation>
    <scope>NUCLEOTIDE SEQUENCE [LARGE SCALE GENOMIC DNA]</scope>
    <source>
        <strain evidence="2 3">N6</strain>
    </source>
</reference>
<dbReference type="SUPFAM" id="SSF51735">
    <property type="entry name" value="NAD(P)-binding Rossmann-fold domains"/>
    <property type="match status" value="1"/>
</dbReference>
<feature type="domain" description="Thioester reductase (TE)" evidence="1">
    <location>
        <begin position="5"/>
        <end position="260"/>
    </location>
</feature>
<evidence type="ECO:0000259" key="1">
    <source>
        <dbReference type="Pfam" id="PF07993"/>
    </source>
</evidence>
<sequence length="372" mass="43310">MKIILTGATGVLGSHIMYEFLELFINKNEYSKLYIIARSNGKKSASDRITELLTSDYTPKILLDFGLENLEKYYEIINLESNNSSLLEEISGSYLIHSAGYVNLSTDEEVEEKIFNENFLITKELFTTLHPYIKKFVYIGTAFASGTRNGLIENDFHNLDFEPNHRNSYENAKLHSEKFIAKECSAYGLPFQILRPSVIGGKMMSNENNYFIPKYMVFYLVAKFFHFTAKRKKKQDSIRFIINKETVLNIIPVDYVAKAILKTFERQDIEQLNIVNHKSFNISEGLKIIMEEVNYAKYTFVENTPDFQYQNTIEKLYYESIGKHLKPYFIADKNEYNTTLLNSILPIPELTTEAFTNMIRYAIKYEFKDINV</sequence>
<dbReference type="Pfam" id="PF07993">
    <property type="entry name" value="NAD_binding_4"/>
    <property type="match status" value="1"/>
</dbReference>
<dbReference type="InterPro" id="IPR036291">
    <property type="entry name" value="NAD(P)-bd_dom_sf"/>
</dbReference>